<name>A0A6A5YT05_9PLEO</name>
<reference evidence="2" key="1">
    <citation type="journal article" date="2020" name="Stud. Mycol.">
        <title>101 Dothideomycetes genomes: a test case for predicting lifestyles and emergence of pathogens.</title>
        <authorList>
            <person name="Haridas S."/>
            <person name="Albert R."/>
            <person name="Binder M."/>
            <person name="Bloem J."/>
            <person name="Labutti K."/>
            <person name="Salamov A."/>
            <person name="Andreopoulos B."/>
            <person name="Baker S."/>
            <person name="Barry K."/>
            <person name="Bills G."/>
            <person name="Bluhm B."/>
            <person name="Cannon C."/>
            <person name="Castanera R."/>
            <person name="Culley D."/>
            <person name="Daum C."/>
            <person name="Ezra D."/>
            <person name="Gonzalez J."/>
            <person name="Henrissat B."/>
            <person name="Kuo A."/>
            <person name="Liang C."/>
            <person name="Lipzen A."/>
            <person name="Lutzoni F."/>
            <person name="Magnuson J."/>
            <person name="Mondo S."/>
            <person name="Nolan M."/>
            <person name="Ohm R."/>
            <person name="Pangilinan J."/>
            <person name="Park H.-J."/>
            <person name="Ramirez L."/>
            <person name="Alfaro M."/>
            <person name="Sun H."/>
            <person name="Tritt A."/>
            <person name="Yoshinaga Y."/>
            <person name="Zwiers L.-H."/>
            <person name="Turgeon B."/>
            <person name="Goodwin S."/>
            <person name="Spatafora J."/>
            <person name="Crous P."/>
            <person name="Grigoriev I."/>
        </authorList>
    </citation>
    <scope>NUCLEOTIDE SEQUENCE</scope>
    <source>
        <strain evidence="2">CBS 627.86</strain>
    </source>
</reference>
<accession>A0A6A5YT05</accession>
<keyword evidence="1" id="KW-0732">Signal</keyword>
<feature type="chain" id="PRO_5025691042" description="Secreted protein" evidence="1">
    <location>
        <begin position="19"/>
        <end position="85"/>
    </location>
</feature>
<evidence type="ECO:0000256" key="1">
    <source>
        <dbReference type="SAM" id="SignalP"/>
    </source>
</evidence>
<evidence type="ECO:0000313" key="3">
    <source>
        <dbReference type="Proteomes" id="UP000799770"/>
    </source>
</evidence>
<evidence type="ECO:0000313" key="2">
    <source>
        <dbReference type="EMBL" id="KAF2109208.1"/>
    </source>
</evidence>
<dbReference type="Proteomes" id="UP000799770">
    <property type="component" value="Unassembled WGS sequence"/>
</dbReference>
<dbReference type="AlphaFoldDB" id="A0A6A5YT05"/>
<protein>
    <recommendedName>
        <fullName evidence="4">Secreted protein</fullName>
    </recommendedName>
</protein>
<feature type="signal peptide" evidence="1">
    <location>
        <begin position="1"/>
        <end position="18"/>
    </location>
</feature>
<organism evidence="2 3">
    <name type="scientific">Lophiotrema nucula</name>
    <dbReference type="NCBI Taxonomy" id="690887"/>
    <lineage>
        <taxon>Eukaryota</taxon>
        <taxon>Fungi</taxon>
        <taxon>Dikarya</taxon>
        <taxon>Ascomycota</taxon>
        <taxon>Pezizomycotina</taxon>
        <taxon>Dothideomycetes</taxon>
        <taxon>Pleosporomycetidae</taxon>
        <taxon>Pleosporales</taxon>
        <taxon>Lophiotremataceae</taxon>
        <taxon>Lophiotrema</taxon>
    </lineage>
</organism>
<proteinExistence type="predicted"/>
<keyword evidence="3" id="KW-1185">Reference proteome</keyword>
<sequence length="85" mass="9512">MVLLTMSFCLVPFSPISADVSEINPLRPEASKVPIGLLMSSTLRLAPTYTQRSLLAAHLSLYAIKDHTSNTRHRYPNSWSLREQA</sequence>
<dbReference type="EMBL" id="ML977343">
    <property type="protein sequence ID" value="KAF2109208.1"/>
    <property type="molecule type" value="Genomic_DNA"/>
</dbReference>
<gene>
    <name evidence="2" type="ORF">BDV96DRAFT_241374</name>
</gene>
<evidence type="ECO:0008006" key="4">
    <source>
        <dbReference type="Google" id="ProtNLM"/>
    </source>
</evidence>